<comment type="caution">
    <text evidence="2">The sequence shown here is derived from an EMBL/GenBank/DDBJ whole genome shotgun (WGS) entry which is preliminary data.</text>
</comment>
<feature type="transmembrane region" description="Helical" evidence="1">
    <location>
        <begin position="87"/>
        <end position="109"/>
    </location>
</feature>
<feature type="transmembrane region" description="Helical" evidence="1">
    <location>
        <begin position="25"/>
        <end position="44"/>
    </location>
</feature>
<dbReference type="Pfam" id="PF18895">
    <property type="entry name" value="T4SS_pilin"/>
    <property type="match status" value="1"/>
</dbReference>
<evidence type="ECO:0000256" key="1">
    <source>
        <dbReference type="SAM" id="Phobius"/>
    </source>
</evidence>
<protein>
    <submittedName>
        <fullName evidence="2">Uncharacterized protein</fullName>
    </submittedName>
</protein>
<organism evidence="2 3">
    <name type="scientific">Candidatus Buchananbacteria bacterium CG10_big_fil_rev_8_21_14_0_10_42_9</name>
    <dbReference type="NCBI Taxonomy" id="1974526"/>
    <lineage>
        <taxon>Bacteria</taxon>
        <taxon>Candidatus Buchananiibacteriota</taxon>
    </lineage>
</organism>
<feature type="transmembrane region" description="Helical" evidence="1">
    <location>
        <begin position="121"/>
        <end position="147"/>
    </location>
</feature>
<dbReference type="Proteomes" id="UP000230935">
    <property type="component" value="Unassembled WGS sequence"/>
</dbReference>
<gene>
    <name evidence="2" type="ORF">COT81_04415</name>
</gene>
<name>A0A2H0W2L6_9BACT</name>
<dbReference type="EMBL" id="PEZZ01000034">
    <property type="protein sequence ID" value="PIS04870.1"/>
    <property type="molecule type" value="Genomic_DNA"/>
</dbReference>
<reference evidence="3" key="1">
    <citation type="submission" date="2017-09" db="EMBL/GenBank/DDBJ databases">
        <title>Depth-based differentiation of microbial function through sediment-hosted aquifers and enrichment of novel symbionts in the deep terrestrial subsurface.</title>
        <authorList>
            <person name="Probst A.J."/>
            <person name="Ladd B."/>
            <person name="Jarett J.K."/>
            <person name="Geller-Mcgrath D.E."/>
            <person name="Sieber C.M.K."/>
            <person name="Emerson J.B."/>
            <person name="Anantharaman K."/>
            <person name="Thomas B.C."/>
            <person name="Malmstrom R."/>
            <person name="Stieglmeier M."/>
            <person name="Klingl A."/>
            <person name="Woyke T."/>
            <person name="Ryan C.M."/>
            <person name="Banfield J.F."/>
        </authorList>
    </citation>
    <scope>NUCLEOTIDE SEQUENCE [LARGE SCALE GENOMIC DNA]</scope>
</reference>
<evidence type="ECO:0000313" key="3">
    <source>
        <dbReference type="Proteomes" id="UP000230935"/>
    </source>
</evidence>
<evidence type="ECO:0000313" key="2">
    <source>
        <dbReference type="EMBL" id="PIS04870.1"/>
    </source>
</evidence>
<dbReference type="InterPro" id="IPR043993">
    <property type="entry name" value="T4SS_pilin"/>
</dbReference>
<accession>A0A2H0W2L6</accession>
<keyword evidence="1" id="KW-1133">Transmembrane helix</keyword>
<proteinExistence type="predicted"/>
<keyword evidence="1" id="KW-0472">Membrane</keyword>
<keyword evidence="1" id="KW-0812">Transmembrane</keyword>
<dbReference type="AlphaFoldDB" id="A0A2H0W2L6"/>
<sequence>MRLIKLNEKAVNISNLFSSLKQTKILLALILILPTLLISMQTLAVDNNLILNSLENTRSGAEIKQITNKDNPALSVAKFLSDWANGLIAIMALLFTVIIIYGGWLWMTAQGNEEQVTHAKNLIITAFIGFIVIFSARLIATLVIAIIENAYST</sequence>